<sequence>MRDIERNRRERVRKINAAINNYNAAVRTYNNRVRANQQRLKNELARLQSRSSTQRVVTYRTSVVRLTESYQRLETTEQTRHLSNEENHFYDLSEREAANSVSLLNALDEDQEAPDDSSDASGLQATTITDEISSLSEDLDSRWRGALFSLNPKNPEAARHFCTSVREVFNGIIELSAPDDEVEAAMPGCERTSQGTVTRRSKMAYRLRAKGIVNTELEAFADENINNVLALIRELNGGTHGLSGALSLTALYQVKKRVEDSILFLCQIAA</sequence>
<name>A0AAW9R4E1_9GAMM</name>
<dbReference type="Pfam" id="PF18165">
    <property type="entry name" value="pP_pnuc_1"/>
    <property type="match status" value="1"/>
</dbReference>
<reference evidence="3 4" key="1">
    <citation type="journal article" date="2016" name="Antonie Van Leeuwenhoek">
        <title>Denitratimonas tolerans gen. nov., sp. nov., a denitrifying bacterium isolated from a bioreactor for tannery wastewater treatment.</title>
        <authorList>
            <person name="Han S.I."/>
            <person name="Kim J.O."/>
            <person name="Lee Y.R."/>
            <person name="Ekpeghere K.I."/>
            <person name="Koh S.C."/>
            <person name="Whang K.S."/>
        </authorList>
    </citation>
    <scope>NUCLEOTIDE SEQUENCE [LARGE SCALE GENOMIC DNA]</scope>
    <source>
        <strain evidence="3 4">KACC 17565</strain>
    </source>
</reference>
<gene>
    <name evidence="3" type="ORF">WB794_13160</name>
</gene>
<comment type="caution">
    <text evidence="3">The sequence shown here is derived from an EMBL/GenBank/DDBJ whole genome shotgun (WGS) entry which is preliminary data.</text>
</comment>
<keyword evidence="1" id="KW-0175">Coiled coil</keyword>
<protein>
    <recommendedName>
        <fullName evidence="2">Predicted pPIWI-associating nuclease domain-containing protein</fullName>
    </recommendedName>
</protein>
<proteinExistence type="predicted"/>
<evidence type="ECO:0000313" key="3">
    <source>
        <dbReference type="EMBL" id="MEJ1250615.1"/>
    </source>
</evidence>
<evidence type="ECO:0000256" key="1">
    <source>
        <dbReference type="SAM" id="Coils"/>
    </source>
</evidence>
<dbReference type="AlphaFoldDB" id="A0AAW9R4E1"/>
<accession>A0AAW9R4E1</accession>
<feature type="coiled-coil region" evidence="1">
    <location>
        <begin position="12"/>
        <end position="50"/>
    </location>
</feature>
<evidence type="ECO:0000313" key="4">
    <source>
        <dbReference type="Proteomes" id="UP001364472"/>
    </source>
</evidence>
<dbReference type="InterPro" id="IPR040556">
    <property type="entry name" value="pP_pnuc_1"/>
</dbReference>
<keyword evidence="4" id="KW-1185">Reference proteome</keyword>
<dbReference type="RefSeq" id="WP_337336317.1">
    <property type="nucleotide sequence ID" value="NZ_JBBDHC010000027.1"/>
</dbReference>
<dbReference type="Proteomes" id="UP001364472">
    <property type="component" value="Unassembled WGS sequence"/>
</dbReference>
<feature type="domain" description="Predicted pPIWI-associating nuclease" evidence="2">
    <location>
        <begin position="134"/>
        <end position="264"/>
    </location>
</feature>
<evidence type="ECO:0000259" key="2">
    <source>
        <dbReference type="Pfam" id="PF18165"/>
    </source>
</evidence>
<organism evidence="3 4">
    <name type="scientific">Denitratimonas tolerans</name>
    <dbReference type="NCBI Taxonomy" id="1338420"/>
    <lineage>
        <taxon>Bacteria</taxon>
        <taxon>Pseudomonadati</taxon>
        <taxon>Pseudomonadota</taxon>
        <taxon>Gammaproteobacteria</taxon>
        <taxon>Lysobacterales</taxon>
        <taxon>Lysobacteraceae</taxon>
        <taxon>Denitratimonas</taxon>
    </lineage>
</organism>
<dbReference type="EMBL" id="JBBDHC010000027">
    <property type="protein sequence ID" value="MEJ1250615.1"/>
    <property type="molecule type" value="Genomic_DNA"/>
</dbReference>